<feature type="chain" id="PRO_5021404854" description="CCHamide-1" evidence="1">
    <location>
        <begin position="24"/>
        <end position="112"/>
    </location>
</feature>
<keyword evidence="1" id="KW-0732">Signal</keyword>
<protein>
    <recommendedName>
        <fullName evidence="4">CCHamide-1</fullName>
    </recommendedName>
</protein>
<organism evidence="2 3">
    <name type="scientific">Araneus ventricosus</name>
    <name type="common">Orbweaver spider</name>
    <name type="synonym">Epeira ventricosa</name>
    <dbReference type="NCBI Taxonomy" id="182803"/>
    <lineage>
        <taxon>Eukaryota</taxon>
        <taxon>Metazoa</taxon>
        <taxon>Ecdysozoa</taxon>
        <taxon>Arthropoda</taxon>
        <taxon>Chelicerata</taxon>
        <taxon>Arachnida</taxon>
        <taxon>Araneae</taxon>
        <taxon>Araneomorphae</taxon>
        <taxon>Entelegynae</taxon>
        <taxon>Araneoidea</taxon>
        <taxon>Araneidae</taxon>
        <taxon>Araneus</taxon>
    </lineage>
</organism>
<evidence type="ECO:0008006" key="4">
    <source>
        <dbReference type="Google" id="ProtNLM"/>
    </source>
</evidence>
<proteinExistence type="predicted"/>
<evidence type="ECO:0000313" key="3">
    <source>
        <dbReference type="Proteomes" id="UP000499080"/>
    </source>
</evidence>
<dbReference type="AlphaFoldDB" id="A0A4Y2J403"/>
<comment type="caution">
    <text evidence="2">The sequence shown here is derived from an EMBL/GenBank/DDBJ whole genome shotgun (WGS) entry which is preliminary data.</text>
</comment>
<gene>
    <name evidence="2" type="ORF">AVEN_95666_1</name>
</gene>
<keyword evidence="3" id="KW-1185">Reference proteome</keyword>
<sequence length="112" mass="12676">MSTPTVVAFAFGMVILGIHVLHACPLSTSGKCKQYGHACLGGHGKRSDTSNQGLMDYILRKMARMQDENADTPTPRRDEWQSIFEKNYEKKLDDWDSYPEDGLRSTIYNAFN</sequence>
<evidence type="ECO:0000313" key="2">
    <source>
        <dbReference type="EMBL" id="GBM84837.1"/>
    </source>
</evidence>
<dbReference type="OrthoDB" id="6366777at2759"/>
<dbReference type="Proteomes" id="UP000499080">
    <property type="component" value="Unassembled WGS sequence"/>
</dbReference>
<name>A0A4Y2J403_ARAVE</name>
<feature type="signal peptide" evidence="1">
    <location>
        <begin position="1"/>
        <end position="23"/>
    </location>
</feature>
<accession>A0A4Y2J403</accession>
<reference evidence="2 3" key="1">
    <citation type="journal article" date="2019" name="Sci. Rep.">
        <title>Orb-weaving spider Araneus ventricosus genome elucidates the spidroin gene catalogue.</title>
        <authorList>
            <person name="Kono N."/>
            <person name="Nakamura H."/>
            <person name="Ohtoshi R."/>
            <person name="Moran D.A.P."/>
            <person name="Shinohara A."/>
            <person name="Yoshida Y."/>
            <person name="Fujiwara M."/>
            <person name="Mori M."/>
            <person name="Tomita M."/>
            <person name="Arakawa K."/>
        </authorList>
    </citation>
    <scope>NUCLEOTIDE SEQUENCE [LARGE SCALE GENOMIC DNA]</scope>
</reference>
<evidence type="ECO:0000256" key="1">
    <source>
        <dbReference type="SAM" id="SignalP"/>
    </source>
</evidence>
<dbReference type="EMBL" id="BGPR01003191">
    <property type="protein sequence ID" value="GBM84837.1"/>
    <property type="molecule type" value="Genomic_DNA"/>
</dbReference>